<feature type="domain" description="Transposase IS66 zinc-finger binding" evidence="3">
    <location>
        <begin position="111"/>
        <end position="154"/>
    </location>
</feature>
<dbReference type="PANTHER" id="PTHR33678">
    <property type="entry name" value="BLL1576 PROTEIN"/>
    <property type="match status" value="1"/>
</dbReference>
<dbReference type="InterPro" id="IPR024474">
    <property type="entry name" value="Znf_dom_IS66"/>
</dbReference>
<dbReference type="EMBL" id="CP095074">
    <property type="protein sequence ID" value="UOQ95602.1"/>
    <property type="molecule type" value="Genomic_DNA"/>
</dbReference>
<gene>
    <name evidence="6" type="ORF">MUO14_03045</name>
    <name evidence="7" type="ORF">MUO14_09190</name>
    <name evidence="8" type="ORF">MUO14_17365</name>
</gene>
<dbReference type="RefSeq" id="WP_244755462.1">
    <property type="nucleotide sequence ID" value="NZ_CP095074.1"/>
</dbReference>
<feature type="domain" description="Transposase TnpC homeodomain" evidence="4">
    <location>
        <begin position="34"/>
        <end position="104"/>
    </location>
</feature>
<evidence type="ECO:0000259" key="3">
    <source>
        <dbReference type="Pfam" id="PF13005"/>
    </source>
</evidence>
<dbReference type="InterPro" id="IPR039552">
    <property type="entry name" value="IS66_C"/>
</dbReference>
<evidence type="ECO:0000256" key="1">
    <source>
        <dbReference type="SAM" id="Coils"/>
    </source>
</evidence>
<dbReference type="EMBL" id="CP095074">
    <property type="protein sequence ID" value="UOQ95649.1"/>
    <property type="molecule type" value="Genomic_DNA"/>
</dbReference>
<keyword evidence="1" id="KW-0175">Coiled coil</keyword>
<dbReference type="InterPro" id="IPR052344">
    <property type="entry name" value="Transposase-related"/>
</dbReference>
<dbReference type="Pfam" id="PF03050">
    <property type="entry name" value="DDE_Tnp_IS66"/>
    <property type="match status" value="1"/>
</dbReference>
<keyword evidence="9" id="KW-1185">Reference proteome</keyword>
<evidence type="ECO:0000313" key="9">
    <source>
        <dbReference type="Proteomes" id="UP000831880"/>
    </source>
</evidence>
<feature type="coiled-coil region" evidence="1">
    <location>
        <begin position="11"/>
        <end position="38"/>
    </location>
</feature>
<dbReference type="InterPro" id="IPR024463">
    <property type="entry name" value="Transposase_TnpC_homeodom"/>
</dbReference>
<evidence type="ECO:0000259" key="2">
    <source>
        <dbReference type="Pfam" id="PF03050"/>
    </source>
</evidence>
<organism evidence="6 9">
    <name type="scientific">Halobacillus shinanisalinarum</name>
    <dbReference type="NCBI Taxonomy" id="2932258"/>
    <lineage>
        <taxon>Bacteria</taxon>
        <taxon>Bacillati</taxon>
        <taxon>Bacillota</taxon>
        <taxon>Bacilli</taxon>
        <taxon>Bacillales</taxon>
        <taxon>Bacillaceae</taxon>
        <taxon>Halobacillus</taxon>
    </lineage>
</organism>
<dbReference type="Pfam" id="PF13005">
    <property type="entry name" value="zf-IS66"/>
    <property type="match status" value="1"/>
</dbReference>
<evidence type="ECO:0000259" key="4">
    <source>
        <dbReference type="Pfam" id="PF13007"/>
    </source>
</evidence>
<feature type="domain" description="Transposase IS66 C-terminal" evidence="5">
    <location>
        <begin position="467"/>
        <end position="507"/>
    </location>
</feature>
<dbReference type="NCBIfam" id="NF033517">
    <property type="entry name" value="transpos_IS66"/>
    <property type="match status" value="1"/>
</dbReference>
<sequence length="520" mass="59994">MDTKTKIPKTMESLEKRCLSLEDENAKLAAKVEWYEEQFKLSQQKRFGASSEKMNPDQISLFDEAEVTSNSKEEEPTIETIEYKRKKRKGQRDEMMKSLPTETVEYHLEDQACSSCGHDIHQMSTEERRELIVIPAQVKVKKHVRHVYSCRQCEQHGVETPIHTAPMPNPVLPKSLASPSSLAFFMSQKYVEALPLYRQEKQLERMGIPLSRATIANWMIHAAHHWLKPLFDQLHQAMVKHSSVHADETPLQVLREDGKAAESKSYMWLYCTGRNGPPIVLYDYQRTRAGKHAKRFLTSFSGFLQTDGYGGYHKVDGVKLMGCWAHTRRKFDEALKAAPSSSTLVNSVAREALQKIQRLYDIEKKSKTWTDEERLEYRKENSKPILEDFLEWLKNHKAKVLPKSKLGEAITYCLNQWDQLVVYLQGGQVDIDNNRAERFIKPFVIGRKNWLFSNSLKGAESSAIIYSVVETAKANGLNPLYYLTYLFEQLPQMDLDDSEAWEKVLPWSSSLPEICQVPKK</sequence>
<evidence type="ECO:0000259" key="5">
    <source>
        <dbReference type="Pfam" id="PF13817"/>
    </source>
</evidence>
<dbReference type="Pfam" id="PF13007">
    <property type="entry name" value="LZ_Tnp_IS66"/>
    <property type="match status" value="1"/>
</dbReference>
<dbReference type="InterPro" id="IPR004291">
    <property type="entry name" value="Transposase_IS66_central"/>
</dbReference>
<proteinExistence type="predicted"/>
<feature type="domain" description="Transposase IS66 central" evidence="2">
    <location>
        <begin position="174"/>
        <end position="460"/>
    </location>
</feature>
<evidence type="ECO:0000313" key="8">
    <source>
        <dbReference type="EMBL" id="UOQ95730.1"/>
    </source>
</evidence>
<evidence type="ECO:0000313" key="6">
    <source>
        <dbReference type="EMBL" id="UOQ95602.1"/>
    </source>
</evidence>
<name>A0ABY4H9C8_9BACI</name>
<dbReference type="Pfam" id="PF13817">
    <property type="entry name" value="DDE_Tnp_IS66_C"/>
    <property type="match status" value="1"/>
</dbReference>
<dbReference type="EMBL" id="CP095074">
    <property type="protein sequence ID" value="UOQ95730.1"/>
    <property type="molecule type" value="Genomic_DNA"/>
</dbReference>
<dbReference type="Proteomes" id="UP000831880">
    <property type="component" value="Chromosome"/>
</dbReference>
<evidence type="ECO:0000313" key="7">
    <source>
        <dbReference type="EMBL" id="UOQ95649.1"/>
    </source>
</evidence>
<reference evidence="6 9" key="1">
    <citation type="submission" date="2022-04" db="EMBL/GenBank/DDBJ databases">
        <title>Halobacillus sp. isolated from saltern.</title>
        <authorList>
            <person name="Won M."/>
            <person name="Lee C.-M."/>
            <person name="Woen H.-Y."/>
            <person name="Kwon S.-W."/>
        </authorList>
    </citation>
    <scope>NUCLEOTIDE SEQUENCE [LARGE SCALE GENOMIC DNA]</scope>
    <source>
        <strain evidence="6 9">SSTM10-2</strain>
    </source>
</reference>
<dbReference type="PANTHER" id="PTHR33678:SF1">
    <property type="entry name" value="BLL1576 PROTEIN"/>
    <property type="match status" value="1"/>
</dbReference>
<protein>
    <submittedName>
        <fullName evidence="6">IS66 family transposase</fullName>
    </submittedName>
</protein>
<accession>A0ABY4H9C8</accession>